<dbReference type="InterPro" id="IPR013083">
    <property type="entry name" value="Znf_RING/FYVE/PHD"/>
</dbReference>
<dbReference type="Pfam" id="PF00628">
    <property type="entry name" value="PHD"/>
    <property type="match status" value="1"/>
</dbReference>
<gene>
    <name evidence="7" type="ORF">VKT23_015285</name>
</gene>
<evidence type="ECO:0000256" key="1">
    <source>
        <dbReference type="ARBA" id="ARBA00022723"/>
    </source>
</evidence>
<feature type="compositionally biased region" description="Acidic residues" evidence="5">
    <location>
        <begin position="97"/>
        <end position="117"/>
    </location>
</feature>
<proteinExistence type="predicted"/>
<keyword evidence="2 4" id="KW-0863">Zinc-finger</keyword>
<dbReference type="PROSITE" id="PS50016">
    <property type="entry name" value="ZF_PHD_2"/>
    <property type="match status" value="1"/>
</dbReference>
<dbReference type="Gene3D" id="3.30.40.10">
    <property type="entry name" value="Zinc/RING finger domain, C3HC4 (zinc finger)"/>
    <property type="match status" value="1"/>
</dbReference>
<dbReference type="Proteomes" id="UP001498398">
    <property type="component" value="Unassembled WGS sequence"/>
</dbReference>
<reference evidence="7 8" key="1">
    <citation type="submission" date="2024-01" db="EMBL/GenBank/DDBJ databases">
        <title>A draft genome for the cacao thread blight pathogen Marasmiellus scandens.</title>
        <authorList>
            <person name="Baruah I.K."/>
            <person name="Leung J."/>
            <person name="Bukari Y."/>
            <person name="Amoako-Attah I."/>
            <person name="Meinhardt L.W."/>
            <person name="Bailey B.A."/>
            <person name="Cohen S.P."/>
        </authorList>
    </citation>
    <scope>NUCLEOTIDE SEQUENCE [LARGE SCALE GENOMIC DNA]</scope>
    <source>
        <strain evidence="7 8">GH-19</strain>
    </source>
</reference>
<keyword evidence="8" id="KW-1185">Reference proteome</keyword>
<evidence type="ECO:0000259" key="6">
    <source>
        <dbReference type="PROSITE" id="PS50016"/>
    </source>
</evidence>
<evidence type="ECO:0000256" key="5">
    <source>
        <dbReference type="SAM" id="MobiDB-lite"/>
    </source>
</evidence>
<sequence length="117" mass="12532">MVCGRDNGEDDSPLECDKCDSPYHLGSLKPPLKSLPDGEWFCPRCAKEPGKALAGFTAPVPPKITSRPSAAPGTPQTGGSRKHRDDDMEVDGRENGVDGDDDGEDDEDMDEDDGGRK</sequence>
<dbReference type="InterPro" id="IPR011011">
    <property type="entry name" value="Znf_FYVE_PHD"/>
</dbReference>
<dbReference type="SUPFAM" id="SSF57903">
    <property type="entry name" value="FYVE/PHD zinc finger"/>
    <property type="match status" value="1"/>
</dbReference>
<dbReference type="EMBL" id="JBANRG010000051">
    <property type="protein sequence ID" value="KAK7444275.1"/>
    <property type="molecule type" value="Genomic_DNA"/>
</dbReference>
<keyword evidence="3" id="KW-0862">Zinc</keyword>
<feature type="region of interest" description="Disordered" evidence="5">
    <location>
        <begin position="52"/>
        <end position="117"/>
    </location>
</feature>
<evidence type="ECO:0000256" key="4">
    <source>
        <dbReference type="PROSITE-ProRule" id="PRU00146"/>
    </source>
</evidence>
<feature type="compositionally biased region" description="Basic and acidic residues" evidence="5">
    <location>
        <begin position="83"/>
        <end position="96"/>
    </location>
</feature>
<dbReference type="SMART" id="SM00249">
    <property type="entry name" value="PHD"/>
    <property type="match status" value="1"/>
</dbReference>
<comment type="caution">
    <text evidence="7">The sequence shown here is derived from an EMBL/GenBank/DDBJ whole genome shotgun (WGS) entry which is preliminary data.</text>
</comment>
<evidence type="ECO:0000256" key="3">
    <source>
        <dbReference type="ARBA" id="ARBA00022833"/>
    </source>
</evidence>
<organism evidence="7 8">
    <name type="scientific">Marasmiellus scandens</name>
    <dbReference type="NCBI Taxonomy" id="2682957"/>
    <lineage>
        <taxon>Eukaryota</taxon>
        <taxon>Fungi</taxon>
        <taxon>Dikarya</taxon>
        <taxon>Basidiomycota</taxon>
        <taxon>Agaricomycotina</taxon>
        <taxon>Agaricomycetes</taxon>
        <taxon>Agaricomycetidae</taxon>
        <taxon>Agaricales</taxon>
        <taxon>Marasmiineae</taxon>
        <taxon>Omphalotaceae</taxon>
        <taxon>Marasmiellus</taxon>
    </lineage>
</organism>
<keyword evidence="1" id="KW-0479">Metal-binding</keyword>
<evidence type="ECO:0000256" key="2">
    <source>
        <dbReference type="ARBA" id="ARBA00022771"/>
    </source>
</evidence>
<name>A0ABR1J2F9_9AGAR</name>
<dbReference type="InterPro" id="IPR019787">
    <property type="entry name" value="Znf_PHD-finger"/>
</dbReference>
<protein>
    <recommendedName>
        <fullName evidence="6">PHD-type domain-containing protein</fullName>
    </recommendedName>
</protein>
<accession>A0ABR1J2F9</accession>
<dbReference type="InterPro" id="IPR001965">
    <property type="entry name" value="Znf_PHD"/>
</dbReference>
<evidence type="ECO:0000313" key="8">
    <source>
        <dbReference type="Proteomes" id="UP001498398"/>
    </source>
</evidence>
<dbReference type="PANTHER" id="PTHR24102">
    <property type="entry name" value="PHD FINGER PROTEIN"/>
    <property type="match status" value="1"/>
</dbReference>
<dbReference type="PANTHER" id="PTHR24102:SF28">
    <property type="entry name" value="PHD-TYPE DOMAIN-CONTAINING PROTEIN"/>
    <property type="match status" value="1"/>
</dbReference>
<evidence type="ECO:0000313" key="7">
    <source>
        <dbReference type="EMBL" id="KAK7444275.1"/>
    </source>
</evidence>
<feature type="domain" description="PHD-type" evidence="6">
    <location>
        <begin position="1"/>
        <end position="48"/>
    </location>
</feature>